<dbReference type="Pfam" id="PF01850">
    <property type="entry name" value="PIN"/>
    <property type="match status" value="1"/>
</dbReference>
<keyword evidence="3 8" id="KW-0540">Nuclease</keyword>
<keyword evidence="8" id="KW-0800">Toxin</keyword>
<comment type="cofactor">
    <cofactor evidence="1 8">
        <name>Mg(2+)</name>
        <dbReference type="ChEBI" id="CHEBI:18420"/>
    </cofactor>
</comment>
<dbReference type="InterPro" id="IPR029060">
    <property type="entry name" value="PIN-like_dom_sf"/>
</dbReference>
<dbReference type="Gene3D" id="3.40.50.1010">
    <property type="entry name" value="5'-nuclease"/>
    <property type="match status" value="1"/>
</dbReference>
<reference evidence="10" key="2">
    <citation type="submission" date="2021-08" db="EMBL/GenBank/DDBJ databases">
        <authorList>
            <person name="Tani A."/>
            <person name="Ola A."/>
            <person name="Ogura Y."/>
            <person name="Katsura K."/>
            <person name="Hayashi T."/>
        </authorList>
    </citation>
    <scope>NUCLEOTIDE SEQUENCE</scope>
    <source>
        <strain evidence="10">DSM 23674</strain>
    </source>
</reference>
<keyword evidence="11" id="KW-1185">Reference proteome</keyword>
<accession>A0ABQ4TLZ9</accession>
<name>A0ABQ4TLZ9_9HYPH</name>
<organism evidence="10 11">
    <name type="scientific">Methylobacterium thuringiense</name>
    <dbReference type="NCBI Taxonomy" id="1003091"/>
    <lineage>
        <taxon>Bacteria</taxon>
        <taxon>Pseudomonadati</taxon>
        <taxon>Pseudomonadota</taxon>
        <taxon>Alphaproteobacteria</taxon>
        <taxon>Hyphomicrobiales</taxon>
        <taxon>Methylobacteriaceae</taxon>
        <taxon>Methylobacterium</taxon>
    </lineage>
</organism>
<keyword evidence="2 8" id="KW-1277">Toxin-antitoxin system</keyword>
<evidence type="ECO:0000256" key="2">
    <source>
        <dbReference type="ARBA" id="ARBA00022649"/>
    </source>
</evidence>
<dbReference type="EC" id="3.1.-.-" evidence="8"/>
<keyword evidence="5 8" id="KW-0378">Hydrolase</keyword>
<keyword evidence="4 8" id="KW-0479">Metal-binding</keyword>
<feature type="domain" description="PIN" evidence="9">
    <location>
        <begin position="2"/>
        <end position="123"/>
    </location>
</feature>
<evidence type="ECO:0000256" key="7">
    <source>
        <dbReference type="ARBA" id="ARBA00038093"/>
    </source>
</evidence>
<dbReference type="HAMAP" id="MF_00265">
    <property type="entry name" value="VapC_Nob1"/>
    <property type="match status" value="1"/>
</dbReference>
<dbReference type="Proteomes" id="UP001055101">
    <property type="component" value="Unassembled WGS sequence"/>
</dbReference>
<feature type="binding site" evidence="8">
    <location>
        <position position="5"/>
    </location>
    <ligand>
        <name>Mg(2+)</name>
        <dbReference type="ChEBI" id="CHEBI:18420"/>
    </ligand>
</feature>
<dbReference type="InterPro" id="IPR022907">
    <property type="entry name" value="VapC_family"/>
</dbReference>
<dbReference type="CDD" id="cd09871">
    <property type="entry name" value="PIN_MtVapC28-VapC30-like"/>
    <property type="match status" value="1"/>
</dbReference>
<proteinExistence type="inferred from homology"/>
<dbReference type="InterPro" id="IPR002716">
    <property type="entry name" value="PIN_dom"/>
</dbReference>
<evidence type="ECO:0000256" key="8">
    <source>
        <dbReference type="HAMAP-Rule" id="MF_00265"/>
    </source>
</evidence>
<evidence type="ECO:0000256" key="6">
    <source>
        <dbReference type="ARBA" id="ARBA00022842"/>
    </source>
</evidence>
<evidence type="ECO:0000256" key="3">
    <source>
        <dbReference type="ARBA" id="ARBA00022722"/>
    </source>
</evidence>
<evidence type="ECO:0000313" key="10">
    <source>
        <dbReference type="EMBL" id="GJE55324.1"/>
    </source>
</evidence>
<dbReference type="InterPro" id="IPR050556">
    <property type="entry name" value="Type_II_TA_system_RNase"/>
</dbReference>
<dbReference type="PANTHER" id="PTHR33653">
    <property type="entry name" value="RIBONUCLEASE VAPC2"/>
    <property type="match status" value="1"/>
</dbReference>
<comment type="similarity">
    <text evidence="7 8">Belongs to the PINc/VapC protein family.</text>
</comment>
<evidence type="ECO:0000256" key="1">
    <source>
        <dbReference type="ARBA" id="ARBA00001946"/>
    </source>
</evidence>
<comment type="function">
    <text evidence="8">Toxic component of a toxin-antitoxin (TA) system. An RNase.</text>
</comment>
<feature type="binding site" evidence="8">
    <location>
        <position position="98"/>
    </location>
    <ligand>
        <name>Mg(2+)</name>
        <dbReference type="ChEBI" id="CHEBI:18420"/>
    </ligand>
</feature>
<dbReference type="PANTHER" id="PTHR33653:SF1">
    <property type="entry name" value="RIBONUCLEASE VAPC2"/>
    <property type="match status" value="1"/>
</dbReference>
<dbReference type="EMBL" id="BPRA01000008">
    <property type="protein sequence ID" value="GJE55324.1"/>
    <property type="molecule type" value="Genomic_DNA"/>
</dbReference>
<evidence type="ECO:0000256" key="5">
    <source>
        <dbReference type="ARBA" id="ARBA00022801"/>
    </source>
</evidence>
<evidence type="ECO:0000259" key="9">
    <source>
        <dbReference type="Pfam" id="PF01850"/>
    </source>
</evidence>
<comment type="caution">
    <text evidence="10">The sequence shown here is derived from an EMBL/GenBank/DDBJ whole genome shotgun (WGS) entry which is preliminary data.</text>
</comment>
<evidence type="ECO:0000256" key="4">
    <source>
        <dbReference type="ARBA" id="ARBA00022723"/>
    </source>
</evidence>
<reference evidence="10" key="1">
    <citation type="journal article" date="2021" name="Front. Microbiol.">
        <title>Comprehensive Comparative Genomics and Phenotyping of Methylobacterium Species.</title>
        <authorList>
            <person name="Alessa O."/>
            <person name="Ogura Y."/>
            <person name="Fujitani Y."/>
            <person name="Takami H."/>
            <person name="Hayashi T."/>
            <person name="Sahin N."/>
            <person name="Tani A."/>
        </authorList>
    </citation>
    <scope>NUCLEOTIDE SEQUENCE</scope>
    <source>
        <strain evidence="10">DSM 23674</strain>
    </source>
</reference>
<keyword evidence="6 8" id="KW-0460">Magnesium</keyword>
<protein>
    <recommendedName>
        <fullName evidence="8">Ribonuclease VapC</fullName>
        <shortName evidence="8">RNase VapC</shortName>
        <ecNumber evidence="8">3.1.-.-</ecNumber>
    </recommendedName>
    <alternativeName>
        <fullName evidence="8">Toxin VapC</fullName>
    </alternativeName>
</protein>
<sequence>MIVVDSSAVVAISFAEPDAAAFSAVLAKPDRFAISAGTYLECSIVLLSRFGSITDFDRWLTDRSIEVVSVDQRMAQIAADAFVRFGKGRHPAGLNFGDCFSYALAKRLNAPLLFKGNDFSKTDVASALP</sequence>
<evidence type="ECO:0000313" key="11">
    <source>
        <dbReference type="Proteomes" id="UP001055101"/>
    </source>
</evidence>
<gene>
    <name evidence="8" type="primary">vapC</name>
    <name evidence="10" type="ORF">EKPJFOCH_1814</name>
</gene>
<dbReference type="SUPFAM" id="SSF88723">
    <property type="entry name" value="PIN domain-like"/>
    <property type="match status" value="1"/>
</dbReference>